<dbReference type="InterPro" id="IPR009057">
    <property type="entry name" value="Homeodomain-like_sf"/>
</dbReference>
<dbReference type="Proteomes" id="UP000069030">
    <property type="component" value="Chromosome"/>
</dbReference>
<dbReference type="RefSeq" id="WP_006263614.1">
    <property type="nucleotide sequence ID" value="NZ_BCMQ01000024.1"/>
</dbReference>
<dbReference type="InterPro" id="IPR037923">
    <property type="entry name" value="HTH-like"/>
</dbReference>
<dbReference type="Gene3D" id="1.10.10.60">
    <property type="entry name" value="Homeodomain-like"/>
    <property type="match status" value="1"/>
</dbReference>
<dbReference type="InterPro" id="IPR014710">
    <property type="entry name" value="RmlC-like_jellyroll"/>
</dbReference>
<proteinExistence type="predicted"/>
<evidence type="ECO:0000313" key="4">
    <source>
        <dbReference type="EMBL" id="ALU27305.1"/>
    </source>
</evidence>
<dbReference type="GeneID" id="66975951"/>
<evidence type="ECO:0000256" key="1">
    <source>
        <dbReference type="ARBA" id="ARBA00023015"/>
    </source>
</evidence>
<dbReference type="eggNOG" id="COG2207">
    <property type="taxonomic scope" value="Bacteria"/>
</dbReference>
<dbReference type="PANTHER" id="PTHR43280">
    <property type="entry name" value="ARAC-FAMILY TRANSCRIPTIONAL REGULATOR"/>
    <property type="match status" value="1"/>
</dbReference>
<dbReference type="AlphaFoldDB" id="A0A0S7EGA0"/>
<dbReference type="InterPro" id="IPR003313">
    <property type="entry name" value="AraC-bd"/>
</dbReference>
<keyword evidence="3" id="KW-0804">Transcription</keyword>
<evidence type="ECO:0000256" key="3">
    <source>
        <dbReference type="ARBA" id="ARBA00023163"/>
    </source>
</evidence>
<sequence length="289" mass="34180">MKKIPRYNSCDLLDQNNVLKDCVIFDLHRIIQMRNNVVSIAHQHAFYQILLITNGTGIHHIDNRTYSVTKGDIFFLAPGQVHRWDFNETTQGFIINFTADFFSSFLLNKDFIQLLPFFEYNSEHTKLNILKQYSTIVNIFDKITFEFQIKESIDLNLIRIYILELLLLIKKQVNEEYNFSYTQLQPTNLIKQFEHLVEKNFYELRFPKEYAKLLYVTPNYLNAICQKIKGQSAGEIIRSRILLESKRLLVNTNLSAGEIAYKLSFKDNSYFSRFFKKYVGVSPDEYRKS</sequence>
<dbReference type="InterPro" id="IPR020449">
    <property type="entry name" value="Tscrpt_reg_AraC-type_HTH"/>
</dbReference>
<dbReference type="SUPFAM" id="SSF51215">
    <property type="entry name" value="Regulatory protein AraC"/>
    <property type="match status" value="1"/>
</dbReference>
<dbReference type="PROSITE" id="PS01124">
    <property type="entry name" value="HTH_ARAC_FAMILY_2"/>
    <property type="match status" value="1"/>
</dbReference>
<dbReference type="SMART" id="SM00342">
    <property type="entry name" value="HTH_ARAC"/>
    <property type="match status" value="1"/>
</dbReference>
<dbReference type="PRINTS" id="PR00032">
    <property type="entry name" value="HTHARAC"/>
</dbReference>
<dbReference type="InterPro" id="IPR018060">
    <property type="entry name" value="HTH_AraC"/>
</dbReference>
<dbReference type="Pfam" id="PF02311">
    <property type="entry name" value="AraC_binding"/>
    <property type="match status" value="1"/>
</dbReference>
<evidence type="ECO:0000313" key="5">
    <source>
        <dbReference type="Proteomes" id="UP000069030"/>
    </source>
</evidence>
<dbReference type="GO" id="GO:0043565">
    <property type="term" value="F:sequence-specific DNA binding"/>
    <property type="evidence" value="ECO:0007669"/>
    <property type="project" value="InterPro"/>
</dbReference>
<dbReference type="PANTHER" id="PTHR43280:SF32">
    <property type="entry name" value="TRANSCRIPTIONAL REGULATORY PROTEIN"/>
    <property type="match status" value="1"/>
</dbReference>
<dbReference type="EMBL" id="CP013690">
    <property type="protein sequence ID" value="ALU27305.1"/>
    <property type="molecule type" value="Genomic_DNA"/>
</dbReference>
<organism evidence="4 5">
    <name type="scientific">Myroides odoratimimus</name>
    <dbReference type="NCBI Taxonomy" id="76832"/>
    <lineage>
        <taxon>Bacteria</taxon>
        <taxon>Pseudomonadati</taxon>
        <taxon>Bacteroidota</taxon>
        <taxon>Flavobacteriia</taxon>
        <taxon>Flavobacteriales</taxon>
        <taxon>Flavobacteriaceae</taxon>
        <taxon>Myroides</taxon>
    </lineage>
</organism>
<dbReference type="Gene3D" id="2.60.120.10">
    <property type="entry name" value="Jelly Rolls"/>
    <property type="match status" value="1"/>
</dbReference>
<name>A0A0S7EGA0_9FLAO</name>
<protein>
    <submittedName>
        <fullName evidence="4">AraC family transcriptional regulator</fullName>
    </submittedName>
</protein>
<evidence type="ECO:0000256" key="2">
    <source>
        <dbReference type="ARBA" id="ARBA00023125"/>
    </source>
</evidence>
<dbReference type="SUPFAM" id="SSF46689">
    <property type="entry name" value="Homeodomain-like"/>
    <property type="match status" value="1"/>
</dbReference>
<reference evidence="4 5" key="1">
    <citation type="journal article" date="2016" name="J. Zhejiang Univ. Sci. B">
        <title>Antibiotic resistance mechanisms of Myroides sp.</title>
        <authorList>
            <person name="Hu S."/>
            <person name="Yuan S."/>
            <person name="Qu H."/>
            <person name="Jiang T."/>
            <person name="Zhou Y."/>
            <person name="Wang M."/>
            <person name="Ming D."/>
        </authorList>
    </citation>
    <scope>NUCLEOTIDE SEQUENCE [LARGE SCALE GENOMIC DNA]</scope>
    <source>
        <strain evidence="4 5">PR63039</strain>
    </source>
</reference>
<accession>A0A0S7EGA0</accession>
<keyword evidence="1" id="KW-0805">Transcription regulation</keyword>
<gene>
    <name evidence="4" type="ORF">AS202_14555</name>
</gene>
<dbReference type="KEGG" id="mod:AS202_14555"/>
<dbReference type="GO" id="GO:0003700">
    <property type="term" value="F:DNA-binding transcription factor activity"/>
    <property type="evidence" value="ECO:0007669"/>
    <property type="project" value="InterPro"/>
</dbReference>
<keyword evidence="2" id="KW-0238">DNA-binding</keyword>
<dbReference type="Pfam" id="PF12833">
    <property type="entry name" value="HTH_18"/>
    <property type="match status" value="1"/>
</dbReference>